<dbReference type="AlphaFoldDB" id="A0A3A6U2W9"/>
<sequence>MTHIPTVTNLKLKRKSCQLEVTFDDGVTHQLSCEFLRVHSPSAEVQGHGDPILVTHKKMVNITHIEMVGHYGVKLVFDDGHNTGIYSWSVLYHLATQYESLWQIYLSRMSEAKASREAIIPMVVQYRS</sequence>
<evidence type="ECO:0000259" key="3">
    <source>
        <dbReference type="Pfam" id="PF06155"/>
    </source>
</evidence>
<dbReference type="InterPro" id="IPR038492">
    <property type="entry name" value="GBBH-like_N_sf"/>
</dbReference>
<dbReference type="EMBL" id="QYYH01000024">
    <property type="protein sequence ID" value="RJY18357.1"/>
    <property type="molecule type" value="Genomic_DNA"/>
</dbReference>
<protein>
    <submittedName>
        <fullName evidence="4">DUF971 domain-containing protein</fullName>
    </submittedName>
</protein>
<accession>A0A3A6U2W9</accession>
<dbReference type="RefSeq" id="WP_121852685.1">
    <property type="nucleotide sequence ID" value="NZ_CP037952.1"/>
</dbReference>
<dbReference type="Gene3D" id="3.30.2020.30">
    <property type="match status" value="1"/>
</dbReference>
<evidence type="ECO:0000313" key="4">
    <source>
        <dbReference type="EMBL" id="RJY18357.1"/>
    </source>
</evidence>
<comment type="caution">
    <text evidence="4">The sequence shown here is derived from an EMBL/GenBank/DDBJ whole genome shotgun (WGS) entry which is preliminary data.</text>
</comment>
<organism evidence="4 5">
    <name type="scientific">Parashewanella spongiae</name>
    <dbReference type="NCBI Taxonomy" id="342950"/>
    <lineage>
        <taxon>Bacteria</taxon>
        <taxon>Pseudomonadati</taxon>
        <taxon>Pseudomonadota</taxon>
        <taxon>Gammaproteobacteria</taxon>
        <taxon>Alteromonadales</taxon>
        <taxon>Shewanellaceae</taxon>
        <taxon>Parashewanella</taxon>
    </lineage>
</organism>
<reference evidence="4 5" key="1">
    <citation type="submission" date="2018-09" db="EMBL/GenBank/DDBJ databases">
        <title>Phylogeny of the Shewanellaceae, and recommendation for two new genera, Pseudoshewanella and Parashewanella.</title>
        <authorList>
            <person name="Wang G."/>
        </authorList>
    </citation>
    <scope>NUCLEOTIDE SEQUENCE [LARGE SCALE GENOMIC DNA]</scope>
    <source>
        <strain evidence="4 5">KCTC 22492</strain>
    </source>
</reference>
<evidence type="ECO:0000313" key="5">
    <source>
        <dbReference type="Proteomes" id="UP000273022"/>
    </source>
</evidence>
<keyword evidence="2" id="KW-0408">Iron</keyword>
<dbReference type="InterPro" id="IPR010376">
    <property type="entry name" value="GBBH-like_N"/>
</dbReference>
<dbReference type="Pfam" id="PF06155">
    <property type="entry name" value="GBBH-like_N"/>
    <property type="match status" value="1"/>
</dbReference>
<dbReference type="GO" id="GO:0046872">
    <property type="term" value="F:metal ion binding"/>
    <property type="evidence" value="ECO:0007669"/>
    <property type="project" value="UniProtKB-KW"/>
</dbReference>
<keyword evidence="1" id="KW-0479">Metal-binding</keyword>
<gene>
    <name evidence="4" type="ORF">D5R81_05680</name>
</gene>
<dbReference type="Proteomes" id="UP000273022">
    <property type="component" value="Unassembled WGS sequence"/>
</dbReference>
<dbReference type="PANTHER" id="PTHR35303">
    <property type="entry name" value="OS02G0197800 PROTEIN"/>
    <property type="match status" value="1"/>
</dbReference>
<evidence type="ECO:0000256" key="2">
    <source>
        <dbReference type="ARBA" id="ARBA00023004"/>
    </source>
</evidence>
<proteinExistence type="predicted"/>
<dbReference type="PANTHER" id="PTHR35303:SF5">
    <property type="entry name" value="OS02G0197800 PROTEIN"/>
    <property type="match status" value="1"/>
</dbReference>
<evidence type="ECO:0000256" key="1">
    <source>
        <dbReference type="ARBA" id="ARBA00022723"/>
    </source>
</evidence>
<keyword evidence="5" id="KW-1185">Reference proteome</keyword>
<dbReference type="OrthoDB" id="9794178at2"/>
<name>A0A3A6U2W9_9GAMM</name>
<feature type="domain" description="Gamma-butyrobetaine hydroxylase-like N-terminal" evidence="3">
    <location>
        <begin position="11"/>
        <end position="92"/>
    </location>
</feature>